<dbReference type="EMBL" id="JBHRSW010000029">
    <property type="protein sequence ID" value="MFC3122764.1"/>
    <property type="molecule type" value="Genomic_DNA"/>
</dbReference>
<sequence length="446" mass="50215">MPVRSRCFYELKNSEENRLSADTIAALAETMVVSTHRNGNTPSGTTYLGQFLAHEMLPSSGEHHHRVAPYFTLRSLYGADERVSDDLFDEQGCFKIGYLRHGERVDYDLPRDDVTGEALIAEPRNDENHIISQLHLTWMRLHNLCVQTLIQQEQDSARETLIEQARNAVGCIVTHITINEFLGNITHREVFEEYKNNNFNTFLLNDSTLTEAPPLFQHAVLRFGHSLVRDRYALNEDTNDAELSTLLNQPEYDEFGNWLPMPKAYQVEWSKLFEFQGAGKFDTTISSGMTSVPRRHGFINMVQHNLNLGNHLLLPSAEQLVVGLKADIGNPRLQALLSINPFSVPEKFSKLGITTKNMPLWLAILLEGSRHEDFDPSSGKSRGTGNKLGSLGSIILLEVALNAINNSSRASDYKFTNNQSLIERIGNQPLASMDLTFSDIDKLITT</sequence>
<dbReference type="Proteomes" id="UP001595478">
    <property type="component" value="Unassembled WGS sequence"/>
</dbReference>
<dbReference type="InterPro" id="IPR019791">
    <property type="entry name" value="Haem_peroxidase_animal"/>
</dbReference>
<keyword evidence="3" id="KW-0325">Glycoprotein</keyword>
<dbReference type="GO" id="GO:0004601">
    <property type="term" value="F:peroxidase activity"/>
    <property type="evidence" value="ECO:0007669"/>
    <property type="project" value="UniProtKB-KW"/>
</dbReference>
<reference evidence="5" key="1">
    <citation type="journal article" date="2019" name="Int. J. Syst. Evol. Microbiol.">
        <title>The Global Catalogue of Microorganisms (GCM) 10K type strain sequencing project: providing services to taxonomists for standard genome sequencing and annotation.</title>
        <authorList>
            <consortium name="The Broad Institute Genomics Platform"/>
            <consortium name="The Broad Institute Genome Sequencing Center for Infectious Disease"/>
            <person name="Wu L."/>
            <person name="Ma J."/>
        </authorList>
    </citation>
    <scope>NUCLEOTIDE SEQUENCE [LARGE SCALE GENOMIC DNA]</scope>
    <source>
        <strain evidence="5">KCTC 52473</strain>
    </source>
</reference>
<keyword evidence="5" id="KW-1185">Reference proteome</keyword>
<accession>A0ABV7FQZ8</accession>
<name>A0ABV7FQZ8_9ALTE</name>
<dbReference type="SUPFAM" id="SSF48113">
    <property type="entry name" value="Heme-dependent peroxidases"/>
    <property type="match status" value="1"/>
</dbReference>
<dbReference type="InterPro" id="IPR010255">
    <property type="entry name" value="Haem_peroxidase_sf"/>
</dbReference>
<keyword evidence="4" id="KW-0560">Oxidoreductase</keyword>
<dbReference type="RefSeq" id="WP_376920885.1">
    <property type="nucleotide sequence ID" value="NZ_JBHRSW010000029.1"/>
</dbReference>
<evidence type="ECO:0000313" key="4">
    <source>
        <dbReference type="EMBL" id="MFC3122764.1"/>
    </source>
</evidence>
<evidence type="ECO:0000256" key="1">
    <source>
        <dbReference type="ARBA" id="ARBA00004613"/>
    </source>
</evidence>
<comment type="caution">
    <text evidence="4">The sequence shown here is derived from an EMBL/GenBank/DDBJ whole genome shotgun (WGS) entry which is preliminary data.</text>
</comment>
<keyword evidence="4" id="KW-0575">Peroxidase</keyword>
<keyword evidence="2" id="KW-0964">Secreted</keyword>
<dbReference type="PROSITE" id="PS50292">
    <property type="entry name" value="PEROXIDASE_3"/>
    <property type="match status" value="1"/>
</dbReference>
<dbReference type="PANTHER" id="PTHR11475:SF4">
    <property type="entry name" value="CHORION PEROXIDASE"/>
    <property type="match status" value="1"/>
</dbReference>
<gene>
    <name evidence="4" type="ORF">ACFOHL_14155</name>
</gene>
<protein>
    <submittedName>
        <fullName evidence="4">Peroxidase family protein</fullName>
    </submittedName>
</protein>
<evidence type="ECO:0000256" key="3">
    <source>
        <dbReference type="ARBA" id="ARBA00023180"/>
    </source>
</evidence>
<dbReference type="Pfam" id="PF03098">
    <property type="entry name" value="An_peroxidase"/>
    <property type="match status" value="1"/>
</dbReference>
<proteinExistence type="predicted"/>
<evidence type="ECO:0000256" key="2">
    <source>
        <dbReference type="ARBA" id="ARBA00022525"/>
    </source>
</evidence>
<evidence type="ECO:0000313" key="5">
    <source>
        <dbReference type="Proteomes" id="UP001595478"/>
    </source>
</evidence>
<dbReference type="PANTHER" id="PTHR11475">
    <property type="entry name" value="OXIDASE/PEROXIDASE"/>
    <property type="match status" value="1"/>
</dbReference>
<organism evidence="4 5">
    <name type="scientific">Agaribacter flavus</name>
    <dbReference type="NCBI Taxonomy" id="1902781"/>
    <lineage>
        <taxon>Bacteria</taxon>
        <taxon>Pseudomonadati</taxon>
        <taxon>Pseudomonadota</taxon>
        <taxon>Gammaproteobacteria</taxon>
        <taxon>Alteromonadales</taxon>
        <taxon>Alteromonadaceae</taxon>
        <taxon>Agaribacter</taxon>
    </lineage>
</organism>
<dbReference type="Gene3D" id="1.10.640.10">
    <property type="entry name" value="Haem peroxidase domain superfamily, animal type"/>
    <property type="match status" value="1"/>
</dbReference>
<dbReference type="InterPro" id="IPR037120">
    <property type="entry name" value="Haem_peroxidase_sf_animal"/>
</dbReference>
<comment type="subcellular location">
    <subcellularLocation>
        <location evidence="1">Secreted</location>
    </subcellularLocation>
</comment>